<dbReference type="PROSITE" id="PS51184">
    <property type="entry name" value="JMJC"/>
    <property type="match status" value="1"/>
</dbReference>
<evidence type="ECO:0000313" key="4">
    <source>
        <dbReference type="EMBL" id="KAL3794600.1"/>
    </source>
</evidence>
<dbReference type="SUPFAM" id="SSF51197">
    <property type="entry name" value="Clavaminate synthase-like"/>
    <property type="match status" value="1"/>
</dbReference>
<evidence type="ECO:0000256" key="1">
    <source>
        <dbReference type="SAM" id="MobiDB-lite"/>
    </source>
</evidence>
<feature type="region of interest" description="Disordered" evidence="1">
    <location>
        <begin position="35"/>
        <end position="54"/>
    </location>
</feature>
<feature type="signal peptide" evidence="2">
    <location>
        <begin position="1"/>
        <end position="24"/>
    </location>
</feature>
<comment type="caution">
    <text evidence="4">The sequence shown here is derived from an EMBL/GenBank/DDBJ whole genome shotgun (WGS) entry which is preliminary data.</text>
</comment>
<sequence>MLAAATLFSSALLFLTTFIFKSLAANLMHNNDEISKQEHNPTNHHGNTKTHQTTELYRHKFSTQELGYDIYNCPSIPPEDYPKSWPVTDIITNWNPNDVTTLPPRHRDVYHSLCIFDYGTQLEVARVYRDKEVPFIIRNDPKVTAASKKWTTPNYLLTNLPSDKIYTERSPVNHFMFYNAGRREVHKNWIKPLNDVTAMRYDEWLERSLERDAVTLGDEELMRRVGEMRQRRLARELSSGGENEKEQGREEKAVDDADDGANHQHSDENEDQKKLNWYYWRLNAFLEQAEEEGPDKLVFEDLPFFDPRKLKESGFYLVDPRDQRGINCRFGMRGVIAESHCDLSRNMIALLEGERRYIIGHPGQCDNLYLYPRGHPSGRHASFDWSNPTNWDLHPKFRNALHSEVVMKAGDVLYLPTAWFHYIVNLSTNIQCNIRSGISYENKNALKECGFKLPSSKK</sequence>
<gene>
    <name evidence="4" type="ORF">ACHAWO_008329</name>
</gene>
<dbReference type="Gene3D" id="2.60.120.10">
    <property type="entry name" value="Jelly Rolls"/>
    <property type="match status" value="2"/>
</dbReference>
<feature type="region of interest" description="Disordered" evidence="1">
    <location>
        <begin position="234"/>
        <end position="270"/>
    </location>
</feature>
<feature type="chain" id="PRO_5044786261" description="JmjC domain-containing protein" evidence="2">
    <location>
        <begin position="25"/>
        <end position="458"/>
    </location>
</feature>
<evidence type="ECO:0000259" key="3">
    <source>
        <dbReference type="PROSITE" id="PS51184"/>
    </source>
</evidence>
<name>A0ABD3Q364_9STRA</name>
<dbReference type="InterPro" id="IPR014710">
    <property type="entry name" value="RmlC-like_jellyroll"/>
</dbReference>
<feature type="compositionally biased region" description="Basic and acidic residues" evidence="1">
    <location>
        <begin position="242"/>
        <end position="270"/>
    </location>
</feature>
<evidence type="ECO:0000256" key="2">
    <source>
        <dbReference type="SAM" id="SignalP"/>
    </source>
</evidence>
<evidence type="ECO:0000313" key="5">
    <source>
        <dbReference type="Proteomes" id="UP001530400"/>
    </source>
</evidence>
<dbReference type="InterPro" id="IPR003347">
    <property type="entry name" value="JmjC_dom"/>
</dbReference>
<feature type="domain" description="JmjC" evidence="3">
    <location>
        <begin position="291"/>
        <end position="451"/>
    </location>
</feature>
<organism evidence="4 5">
    <name type="scientific">Cyclotella atomus</name>
    <dbReference type="NCBI Taxonomy" id="382360"/>
    <lineage>
        <taxon>Eukaryota</taxon>
        <taxon>Sar</taxon>
        <taxon>Stramenopiles</taxon>
        <taxon>Ochrophyta</taxon>
        <taxon>Bacillariophyta</taxon>
        <taxon>Coscinodiscophyceae</taxon>
        <taxon>Thalassiosirophycidae</taxon>
        <taxon>Stephanodiscales</taxon>
        <taxon>Stephanodiscaceae</taxon>
        <taxon>Cyclotella</taxon>
    </lineage>
</organism>
<keyword evidence="5" id="KW-1185">Reference proteome</keyword>
<dbReference type="Proteomes" id="UP001530400">
    <property type="component" value="Unassembled WGS sequence"/>
</dbReference>
<protein>
    <recommendedName>
        <fullName evidence="3">JmjC domain-containing protein</fullName>
    </recommendedName>
</protein>
<feature type="compositionally biased region" description="Polar residues" evidence="1">
    <location>
        <begin position="43"/>
        <end position="54"/>
    </location>
</feature>
<reference evidence="4 5" key="1">
    <citation type="submission" date="2024-10" db="EMBL/GenBank/DDBJ databases">
        <title>Updated reference genomes for cyclostephanoid diatoms.</title>
        <authorList>
            <person name="Roberts W.R."/>
            <person name="Alverson A.J."/>
        </authorList>
    </citation>
    <scope>NUCLEOTIDE SEQUENCE [LARGE SCALE GENOMIC DNA]</scope>
    <source>
        <strain evidence="4 5">AJA010-31</strain>
    </source>
</reference>
<dbReference type="PANTHER" id="PTHR12461">
    <property type="entry name" value="HYPOXIA-INDUCIBLE FACTOR 1 ALPHA INHIBITOR-RELATED"/>
    <property type="match status" value="1"/>
</dbReference>
<dbReference type="EMBL" id="JALLPJ020000348">
    <property type="protein sequence ID" value="KAL3794600.1"/>
    <property type="molecule type" value="Genomic_DNA"/>
</dbReference>
<proteinExistence type="predicted"/>
<dbReference type="PANTHER" id="PTHR12461:SF98">
    <property type="entry name" value="CUPIN-LIKE DOMAIN-CONTAINING PROTEIN"/>
    <property type="match status" value="1"/>
</dbReference>
<dbReference type="AlphaFoldDB" id="A0ABD3Q364"/>
<dbReference type="Pfam" id="PF13621">
    <property type="entry name" value="Cupin_8"/>
    <property type="match status" value="1"/>
</dbReference>
<accession>A0ABD3Q364</accession>
<keyword evidence="2" id="KW-0732">Signal</keyword>
<dbReference type="InterPro" id="IPR041667">
    <property type="entry name" value="Cupin_8"/>
</dbReference>